<sequence>MNIYGSTISQLERGLDFSATKGKAISQNIANVDTPNYKAKNVSFKDVLSSVQSTTLEAYRTNPRHLSFKSTSSHSGVFNYANLRYRQDGNGVDMDKEQADLAANQIYYNALVDRINGKFNTLQNVIKGGGR</sequence>
<keyword evidence="8" id="KW-0282">Flagellum</keyword>
<keyword evidence="8" id="KW-0969">Cilium</keyword>
<evidence type="ECO:0000256" key="6">
    <source>
        <dbReference type="PIRNR" id="PIRNR002889"/>
    </source>
</evidence>
<organism evidence="8 9">
    <name type="scientific">Sporosarcina soli</name>
    <dbReference type="NCBI Taxonomy" id="334736"/>
    <lineage>
        <taxon>Bacteria</taxon>
        <taxon>Bacillati</taxon>
        <taxon>Bacillota</taxon>
        <taxon>Bacilli</taxon>
        <taxon>Bacillales</taxon>
        <taxon>Caryophanaceae</taxon>
        <taxon>Sporosarcina</taxon>
    </lineage>
</organism>
<dbReference type="InterPro" id="IPR006300">
    <property type="entry name" value="FlgB"/>
</dbReference>
<name>A0ABW0THK6_9BACL</name>
<accession>A0ABW0THK6</accession>
<evidence type="ECO:0000256" key="5">
    <source>
        <dbReference type="ARBA" id="ARBA00024934"/>
    </source>
</evidence>
<keyword evidence="8" id="KW-0966">Cell projection</keyword>
<dbReference type="PANTHER" id="PTHR30435:SF12">
    <property type="entry name" value="FLAGELLAR BASAL BODY ROD PROTEIN FLGB"/>
    <property type="match status" value="1"/>
</dbReference>
<evidence type="ECO:0000256" key="4">
    <source>
        <dbReference type="ARBA" id="ARBA00023143"/>
    </source>
</evidence>
<dbReference type="PANTHER" id="PTHR30435">
    <property type="entry name" value="FLAGELLAR PROTEIN"/>
    <property type="match status" value="1"/>
</dbReference>
<gene>
    <name evidence="8" type="primary">flgB</name>
    <name evidence="8" type="ORF">ACFPRA_06035</name>
</gene>
<evidence type="ECO:0000313" key="8">
    <source>
        <dbReference type="EMBL" id="MFC5588435.1"/>
    </source>
</evidence>
<keyword evidence="9" id="KW-1185">Reference proteome</keyword>
<reference evidence="9" key="1">
    <citation type="journal article" date="2019" name="Int. J. Syst. Evol. Microbiol.">
        <title>The Global Catalogue of Microorganisms (GCM) 10K type strain sequencing project: providing services to taxonomists for standard genome sequencing and annotation.</title>
        <authorList>
            <consortium name="The Broad Institute Genomics Platform"/>
            <consortium name="The Broad Institute Genome Sequencing Center for Infectious Disease"/>
            <person name="Wu L."/>
            <person name="Ma J."/>
        </authorList>
    </citation>
    <scope>NUCLEOTIDE SEQUENCE [LARGE SCALE GENOMIC DNA]</scope>
    <source>
        <strain evidence="9">CGMCC 4.1434</strain>
    </source>
</reference>
<protein>
    <recommendedName>
        <fullName evidence="3 6">Flagellar basal body rod protein FlgB</fullName>
    </recommendedName>
</protein>
<dbReference type="Pfam" id="PF00460">
    <property type="entry name" value="Flg_bb_rod"/>
    <property type="match status" value="1"/>
</dbReference>
<proteinExistence type="inferred from homology"/>
<dbReference type="InterPro" id="IPR001444">
    <property type="entry name" value="Flag_bb_rod_N"/>
</dbReference>
<keyword evidence="4 6" id="KW-0975">Bacterial flagellum</keyword>
<comment type="caution">
    <text evidence="8">The sequence shown here is derived from an EMBL/GenBank/DDBJ whole genome shotgun (WGS) entry which is preliminary data.</text>
</comment>
<dbReference type="RefSeq" id="WP_381431731.1">
    <property type="nucleotide sequence ID" value="NZ_JBHSNO010000005.1"/>
</dbReference>
<comment type="subunit">
    <text evidence="6">The basal body constitutes a major portion of the flagellar organelle and consists of a number of rings mounted on a central rod.</text>
</comment>
<comment type="similarity">
    <text evidence="2 6">Belongs to the flagella basal body rod proteins family.</text>
</comment>
<comment type="subcellular location">
    <subcellularLocation>
        <location evidence="1 6">Bacterial flagellum basal body</location>
    </subcellularLocation>
</comment>
<comment type="function">
    <text evidence="5 6">Structural component of flagellum, the bacterial motility apparatus. Part of the rod structure of flagellar basal body.</text>
</comment>
<dbReference type="PIRSF" id="PIRSF002889">
    <property type="entry name" value="Rod_FlgB"/>
    <property type="match status" value="1"/>
</dbReference>
<evidence type="ECO:0000256" key="3">
    <source>
        <dbReference type="ARBA" id="ARBA00014376"/>
    </source>
</evidence>
<evidence type="ECO:0000256" key="2">
    <source>
        <dbReference type="ARBA" id="ARBA00009677"/>
    </source>
</evidence>
<dbReference type="EMBL" id="JBHSNO010000005">
    <property type="protein sequence ID" value="MFC5588435.1"/>
    <property type="molecule type" value="Genomic_DNA"/>
</dbReference>
<evidence type="ECO:0000256" key="1">
    <source>
        <dbReference type="ARBA" id="ARBA00004117"/>
    </source>
</evidence>
<evidence type="ECO:0000313" key="9">
    <source>
        <dbReference type="Proteomes" id="UP001596109"/>
    </source>
</evidence>
<dbReference type="NCBIfam" id="TIGR01396">
    <property type="entry name" value="FlgB"/>
    <property type="match status" value="1"/>
</dbReference>
<evidence type="ECO:0000259" key="7">
    <source>
        <dbReference type="Pfam" id="PF00460"/>
    </source>
</evidence>
<feature type="domain" description="Flagellar basal body rod protein N-terminal" evidence="7">
    <location>
        <begin position="23"/>
        <end position="38"/>
    </location>
</feature>
<dbReference type="Proteomes" id="UP001596109">
    <property type="component" value="Unassembled WGS sequence"/>
</dbReference>